<protein>
    <submittedName>
        <fullName evidence="2">Uncharacterized protein</fullName>
    </submittedName>
</protein>
<reference evidence="3" key="1">
    <citation type="submission" date="2020-06" db="EMBL/GenBank/DDBJ databases">
        <title>Draft genomic sequecing of Geomonas sp. Red745.</title>
        <authorList>
            <person name="Itoh H."/>
            <person name="Xu Z.X."/>
            <person name="Ushijima N."/>
            <person name="Masuda Y."/>
            <person name="Shiratori Y."/>
            <person name="Senoo K."/>
        </authorList>
    </citation>
    <scope>NUCLEOTIDE SEQUENCE [LARGE SCALE GENOMIC DNA]</scope>
    <source>
        <strain evidence="3">Red745</strain>
    </source>
</reference>
<keyword evidence="1" id="KW-0175">Coiled coil</keyword>
<organism evidence="2 3">
    <name type="scientific">Geomonas limicola</name>
    <dbReference type="NCBI Taxonomy" id="2740186"/>
    <lineage>
        <taxon>Bacteria</taxon>
        <taxon>Pseudomonadati</taxon>
        <taxon>Thermodesulfobacteriota</taxon>
        <taxon>Desulfuromonadia</taxon>
        <taxon>Geobacterales</taxon>
        <taxon>Geobacteraceae</taxon>
        <taxon>Geomonas</taxon>
    </lineage>
</organism>
<dbReference type="RefSeq" id="WP_183360040.1">
    <property type="nucleotide sequence ID" value="NZ_BLXZ01000002.1"/>
</dbReference>
<proteinExistence type="predicted"/>
<dbReference type="AlphaFoldDB" id="A0A6V8N4Y2"/>
<dbReference type="EMBL" id="BLXZ01000002">
    <property type="protein sequence ID" value="GFO67501.1"/>
    <property type="molecule type" value="Genomic_DNA"/>
</dbReference>
<comment type="caution">
    <text evidence="2">The sequence shown here is derived from an EMBL/GenBank/DDBJ whole genome shotgun (WGS) entry which is preliminary data.</text>
</comment>
<gene>
    <name evidence="2" type="ORF">GMLC_10800</name>
</gene>
<evidence type="ECO:0000256" key="1">
    <source>
        <dbReference type="SAM" id="Coils"/>
    </source>
</evidence>
<feature type="coiled-coil region" evidence="1">
    <location>
        <begin position="80"/>
        <end position="114"/>
    </location>
</feature>
<sequence>MPKKVITTDTLPVLLHALDTWIGKLTWELYTKRMITRLDEESISVVTLKSHRQISEAFRQAKERLKVEKHQDIKQHGATAEVLKKENAALTAKLERLEKINERLQLTFNNLVNNLYMIGNLDMEAVEKAMRTPLVDRSNKGTIHGKKRQ</sequence>
<keyword evidence="3" id="KW-1185">Reference proteome</keyword>
<accession>A0A6V8N4Y2</accession>
<name>A0A6V8N4Y2_9BACT</name>
<evidence type="ECO:0000313" key="3">
    <source>
        <dbReference type="Proteomes" id="UP000587586"/>
    </source>
</evidence>
<evidence type="ECO:0000313" key="2">
    <source>
        <dbReference type="EMBL" id="GFO67501.1"/>
    </source>
</evidence>
<dbReference type="Proteomes" id="UP000587586">
    <property type="component" value="Unassembled WGS sequence"/>
</dbReference>